<comment type="caution">
    <text evidence="1">The sequence shown here is derived from an EMBL/GenBank/DDBJ whole genome shotgun (WGS) entry which is preliminary data.</text>
</comment>
<proteinExistence type="predicted"/>
<accession>A0ABT5I840</accession>
<sequence>MDNIRNFHNHLVENPAISRIVKDKISPREKTWMWLNFRGNGFNVSYQEFNKDYVENLKNKNMVLGQITGQYEINFIDERHFDWIADNARQTKFLLRKIEESNMLPVNFEQLLGQVSNNLSDHITAAIDYSAGTLNIKIQFLEILKTSWEEITQTDKALNWFNKGDSADKINFAWEWIIDSVDGIQKNCAQPKNHYELLIIFDFLDHTHIEKLFFINSMRKIWTQRKYRENLQDKKQYNFVLTKKAIAGLDKIAKKYEISRTQALEILLRMESIKDSHIRERLELIKASLDFQ</sequence>
<reference evidence="1 2" key="1">
    <citation type="submission" date="2023-01" db="EMBL/GenBank/DDBJ databases">
        <title>Novel species of the genus Vogesella isolated from rivers.</title>
        <authorList>
            <person name="Lu H."/>
        </authorList>
    </citation>
    <scope>NUCLEOTIDE SEQUENCE [LARGE SCALE GENOMIC DNA]</scope>
    <source>
        <strain evidence="1 2">SH7W</strain>
    </source>
</reference>
<evidence type="ECO:0000313" key="1">
    <source>
        <dbReference type="EMBL" id="MDC7692347.1"/>
    </source>
</evidence>
<dbReference type="Proteomes" id="UP001221566">
    <property type="component" value="Unassembled WGS sequence"/>
</dbReference>
<name>A0ABT5I840_VOGIN</name>
<gene>
    <name evidence="1" type="ORF">PQU93_16390</name>
</gene>
<dbReference type="RefSeq" id="WP_272804001.1">
    <property type="nucleotide sequence ID" value="NZ_JAQQKY010000010.1"/>
</dbReference>
<dbReference type="EMBL" id="JAQQKY010000010">
    <property type="protein sequence ID" value="MDC7692347.1"/>
    <property type="molecule type" value="Genomic_DNA"/>
</dbReference>
<keyword evidence="2" id="KW-1185">Reference proteome</keyword>
<protein>
    <submittedName>
        <fullName evidence="1">Uncharacterized protein</fullName>
    </submittedName>
</protein>
<evidence type="ECO:0000313" key="2">
    <source>
        <dbReference type="Proteomes" id="UP001221566"/>
    </source>
</evidence>
<organism evidence="1 2">
    <name type="scientific">Vogesella indigofera</name>
    <name type="common">Pseudomonas indigofera</name>
    <dbReference type="NCBI Taxonomy" id="45465"/>
    <lineage>
        <taxon>Bacteria</taxon>
        <taxon>Pseudomonadati</taxon>
        <taxon>Pseudomonadota</taxon>
        <taxon>Betaproteobacteria</taxon>
        <taxon>Neisseriales</taxon>
        <taxon>Chromobacteriaceae</taxon>
        <taxon>Vogesella</taxon>
    </lineage>
</organism>